<keyword evidence="3" id="KW-1185">Reference proteome</keyword>
<dbReference type="Gene3D" id="3.40.50.1820">
    <property type="entry name" value="alpha/beta hydrolase"/>
    <property type="match status" value="1"/>
</dbReference>
<organism evidence="2 3">
    <name type="scientific">Lecanosticta acicola</name>
    <dbReference type="NCBI Taxonomy" id="111012"/>
    <lineage>
        <taxon>Eukaryota</taxon>
        <taxon>Fungi</taxon>
        <taxon>Dikarya</taxon>
        <taxon>Ascomycota</taxon>
        <taxon>Pezizomycotina</taxon>
        <taxon>Dothideomycetes</taxon>
        <taxon>Dothideomycetidae</taxon>
        <taxon>Mycosphaerellales</taxon>
        <taxon>Mycosphaerellaceae</taxon>
        <taxon>Lecanosticta</taxon>
    </lineage>
</organism>
<dbReference type="InterPro" id="IPR002925">
    <property type="entry name" value="Dienelactn_hydro"/>
</dbReference>
<dbReference type="GO" id="GO:0016787">
    <property type="term" value="F:hydrolase activity"/>
    <property type="evidence" value="ECO:0007669"/>
    <property type="project" value="InterPro"/>
</dbReference>
<accession>A0AAI8Z4U5</accession>
<dbReference type="PANTHER" id="PTHR47668:SF1">
    <property type="entry name" value="DIENELACTONE HYDROLASE DOMAIN-CONTAINING PROTEIN-RELATED"/>
    <property type="match status" value="1"/>
</dbReference>
<dbReference type="AlphaFoldDB" id="A0AAI8Z4U5"/>
<feature type="domain" description="Dienelactone hydrolase" evidence="1">
    <location>
        <begin position="38"/>
        <end position="253"/>
    </location>
</feature>
<dbReference type="EMBL" id="CAVMBE010000063">
    <property type="protein sequence ID" value="CAK4032396.1"/>
    <property type="molecule type" value="Genomic_DNA"/>
</dbReference>
<proteinExistence type="predicted"/>
<evidence type="ECO:0000259" key="1">
    <source>
        <dbReference type="Pfam" id="PF01738"/>
    </source>
</evidence>
<reference evidence="2" key="1">
    <citation type="submission" date="2023-11" db="EMBL/GenBank/DDBJ databases">
        <authorList>
            <person name="Alioto T."/>
            <person name="Alioto T."/>
            <person name="Gomez Garrido J."/>
        </authorList>
    </citation>
    <scope>NUCLEOTIDE SEQUENCE</scope>
</reference>
<dbReference type="PANTHER" id="PTHR47668">
    <property type="entry name" value="DIENELACTONE HYDROLASE FAMILY PROTEIN (AFU_ORTHOLOGUE AFUA_6G01940)"/>
    <property type="match status" value="1"/>
</dbReference>
<dbReference type="SUPFAM" id="SSF53474">
    <property type="entry name" value="alpha/beta-Hydrolases"/>
    <property type="match status" value="1"/>
</dbReference>
<sequence length="254" mass="28064">MTSASTPPIGSCSAPPMIGPPYKPKGWFVKVHGIKIYGNGPQDATKALLIIYDVFGFSSQILQGADFLAAQGYKVFMPDLLEGRPAPMEWMPMPDATGREPPANDRALDEFCQGPGNTQSTIGKVLQITQISQASNPQITKWGLVGYGWGGYVANCLLAAGSPFEACAQLQPGWPGQEVAERVAKPILALCSKDEPESDYAHFKPYLKVDAKFVHFPKMIHGWMSARGDLYRPEVQRDYQRGYEIVAEWFMRYL</sequence>
<dbReference type="InterPro" id="IPR029058">
    <property type="entry name" value="AB_hydrolase_fold"/>
</dbReference>
<name>A0AAI8Z4U5_9PEZI</name>
<gene>
    <name evidence="2" type="ORF">LECACI_7A007554</name>
</gene>
<protein>
    <submittedName>
        <fullName evidence="2">AIM2 family</fullName>
    </submittedName>
</protein>
<evidence type="ECO:0000313" key="2">
    <source>
        <dbReference type="EMBL" id="CAK4032396.1"/>
    </source>
</evidence>
<dbReference type="Proteomes" id="UP001296104">
    <property type="component" value="Unassembled WGS sequence"/>
</dbReference>
<evidence type="ECO:0000313" key="3">
    <source>
        <dbReference type="Proteomes" id="UP001296104"/>
    </source>
</evidence>
<comment type="caution">
    <text evidence="2">The sequence shown here is derived from an EMBL/GenBank/DDBJ whole genome shotgun (WGS) entry which is preliminary data.</text>
</comment>
<dbReference type="Pfam" id="PF01738">
    <property type="entry name" value="DLH"/>
    <property type="match status" value="1"/>
</dbReference>